<evidence type="ECO:0000313" key="7">
    <source>
        <dbReference type="Proteomes" id="UP000799291"/>
    </source>
</evidence>
<dbReference type="SUPFAM" id="SSF48264">
    <property type="entry name" value="Cytochrome P450"/>
    <property type="match status" value="1"/>
</dbReference>
<keyword evidence="7" id="KW-1185">Reference proteome</keyword>
<evidence type="ECO:0000256" key="1">
    <source>
        <dbReference type="ARBA" id="ARBA00001971"/>
    </source>
</evidence>
<dbReference type="GO" id="GO:0020037">
    <property type="term" value="F:heme binding"/>
    <property type="evidence" value="ECO:0007669"/>
    <property type="project" value="InterPro"/>
</dbReference>
<dbReference type="PANTHER" id="PTHR47582">
    <property type="entry name" value="P450, PUTATIVE (EUROFUNG)-RELATED"/>
    <property type="match status" value="1"/>
</dbReference>
<dbReference type="GO" id="GO:0004497">
    <property type="term" value="F:monooxygenase activity"/>
    <property type="evidence" value="ECO:0007669"/>
    <property type="project" value="InterPro"/>
</dbReference>
<accession>A0A6G1J518</accession>
<dbReference type="EMBL" id="MU005579">
    <property type="protein sequence ID" value="KAF2685301.1"/>
    <property type="molecule type" value="Genomic_DNA"/>
</dbReference>
<name>A0A6G1J518_9PLEO</name>
<dbReference type="InterPro" id="IPR053007">
    <property type="entry name" value="CYP450_monoxygenase_sec-met"/>
</dbReference>
<dbReference type="CDD" id="cd11040">
    <property type="entry name" value="CYP7_CYP8-like"/>
    <property type="match status" value="1"/>
</dbReference>
<comment type="cofactor">
    <cofactor evidence="1 5">
        <name>heme</name>
        <dbReference type="ChEBI" id="CHEBI:30413"/>
    </cofactor>
</comment>
<dbReference type="Pfam" id="PF00067">
    <property type="entry name" value="p450"/>
    <property type="match status" value="1"/>
</dbReference>
<keyword evidence="3 5" id="KW-0479">Metal-binding</keyword>
<evidence type="ECO:0000313" key="6">
    <source>
        <dbReference type="EMBL" id="KAF2685301.1"/>
    </source>
</evidence>
<gene>
    <name evidence="6" type="ORF">K458DRAFT_337350</name>
</gene>
<proteinExistence type="inferred from homology"/>
<dbReference type="Proteomes" id="UP000799291">
    <property type="component" value="Unassembled WGS sequence"/>
</dbReference>
<dbReference type="InterPro" id="IPR001128">
    <property type="entry name" value="Cyt_P450"/>
</dbReference>
<comment type="similarity">
    <text evidence="2">Belongs to the cytochrome P450 family.</text>
</comment>
<evidence type="ECO:0000256" key="5">
    <source>
        <dbReference type="PIRSR" id="PIRSR602403-1"/>
    </source>
</evidence>
<protein>
    <submittedName>
        <fullName evidence="6">Cytochrome P450</fullName>
    </submittedName>
</protein>
<dbReference type="PRINTS" id="PR00465">
    <property type="entry name" value="EP450IV"/>
</dbReference>
<keyword evidence="4 5" id="KW-0408">Iron</keyword>
<dbReference type="InterPro" id="IPR002403">
    <property type="entry name" value="Cyt_P450_E_grp-IV"/>
</dbReference>
<keyword evidence="5" id="KW-0349">Heme</keyword>
<reference evidence="6" key="1">
    <citation type="journal article" date="2020" name="Stud. Mycol.">
        <title>101 Dothideomycetes genomes: a test case for predicting lifestyles and emergence of pathogens.</title>
        <authorList>
            <person name="Haridas S."/>
            <person name="Albert R."/>
            <person name="Binder M."/>
            <person name="Bloem J."/>
            <person name="Labutti K."/>
            <person name="Salamov A."/>
            <person name="Andreopoulos B."/>
            <person name="Baker S."/>
            <person name="Barry K."/>
            <person name="Bills G."/>
            <person name="Bluhm B."/>
            <person name="Cannon C."/>
            <person name="Castanera R."/>
            <person name="Culley D."/>
            <person name="Daum C."/>
            <person name="Ezra D."/>
            <person name="Gonzalez J."/>
            <person name="Henrissat B."/>
            <person name="Kuo A."/>
            <person name="Liang C."/>
            <person name="Lipzen A."/>
            <person name="Lutzoni F."/>
            <person name="Magnuson J."/>
            <person name="Mondo S."/>
            <person name="Nolan M."/>
            <person name="Ohm R."/>
            <person name="Pangilinan J."/>
            <person name="Park H.-J."/>
            <person name="Ramirez L."/>
            <person name="Alfaro M."/>
            <person name="Sun H."/>
            <person name="Tritt A."/>
            <person name="Yoshinaga Y."/>
            <person name="Zwiers L.-H."/>
            <person name="Turgeon B."/>
            <person name="Goodwin S."/>
            <person name="Spatafora J."/>
            <person name="Crous P."/>
            <person name="Grigoriev I."/>
        </authorList>
    </citation>
    <scope>NUCLEOTIDE SEQUENCE</scope>
    <source>
        <strain evidence="6">CBS 122367</strain>
    </source>
</reference>
<dbReference type="PANTHER" id="PTHR47582:SF1">
    <property type="entry name" value="P450, PUTATIVE (EUROFUNG)-RELATED"/>
    <property type="match status" value="1"/>
</dbReference>
<sequence>MVTASATLSALALAAAIGAVISFVFRTKVDSREPPIFHPKIPFIGHIVGMLKEGPLYLARVSANCNAPIFTLPMLGGRTYICKSPQIAQLVQRASSTLDFDQLIIQVTPRMVGSSKETRQKLLDPTAKEEGRKRISELGHDVIHPPLGVHRISGIVALQLEHFTEFVNKIQDGQENALFKFATREITAASMHTFYGPQNPFSNNPELIEAFWDWEAGIVPYMVDVLPSIFARKAYYGLEKCVQGFSEYLEKGYIKDAYCILRDRQRIHEEAGISVPEQARLEVALSFGFNGNAGITSFWVLQNIFARPDLLSQIRDEIRENALVAPDTISFTKLRDACPLINSVYRETMRLIAPMPSARYVLEDTLLGGEYLLRKDAVVQIGGSIIHHDASIWGPDVEEFNPRRFLYSSSGSKTNADGSVTDKNQVHSAAFRSFGGGASLCPGRHFAQMEIVSLASVMAYGFDMLPPKGQSEVAWNPQRNEKQFPFAAIKPVREVHVKLQRRKGMEDVKWMVKP</sequence>
<dbReference type="GO" id="GO:0005506">
    <property type="term" value="F:iron ion binding"/>
    <property type="evidence" value="ECO:0007669"/>
    <property type="project" value="InterPro"/>
</dbReference>
<evidence type="ECO:0000256" key="2">
    <source>
        <dbReference type="ARBA" id="ARBA00010617"/>
    </source>
</evidence>
<dbReference type="GO" id="GO:0016705">
    <property type="term" value="F:oxidoreductase activity, acting on paired donors, with incorporation or reduction of molecular oxygen"/>
    <property type="evidence" value="ECO:0007669"/>
    <property type="project" value="InterPro"/>
</dbReference>
<organism evidence="6 7">
    <name type="scientific">Lentithecium fluviatile CBS 122367</name>
    <dbReference type="NCBI Taxonomy" id="1168545"/>
    <lineage>
        <taxon>Eukaryota</taxon>
        <taxon>Fungi</taxon>
        <taxon>Dikarya</taxon>
        <taxon>Ascomycota</taxon>
        <taxon>Pezizomycotina</taxon>
        <taxon>Dothideomycetes</taxon>
        <taxon>Pleosporomycetidae</taxon>
        <taxon>Pleosporales</taxon>
        <taxon>Massarineae</taxon>
        <taxon>Lentitheciaceae</taxon>
        <taxon>Lentithecium</taxon>
    </lineage>
</organism>
<dbReference type="OrthoDB" id="3366823at2759"/>
<evidence type="ECO:0000256" key="4">
    <source>
        <dbReference type="ARBA" id="ARBA00023004"/>
    </source>
</evidence>
<feature type="binding site" description="axial binding residue" evidence="5">
    <location>
        <position position="441"/>
    </location>
    <ligand>
        <name>heme</name>
        <dbReference type="ChEBI" id="CHEBI:30413"/>
    </ligand>
    <ligandPart>
        <name>Fe</name>
        <dbReference type="ChEBI" id="CHEBI:18248"/>
    </ligandPart>
</feature>
<dbReference type="AlphaFoldDB" id="A0A6G1J518"/>
<dbReference type="Gene3D" id="1.10.630.10">
    <property type="entry name" value="Cytochrome P450"/>
    <property type="match status" value="1"/>
</dbReference>
<evidence type="ECO:0000256" key="3">
    <source>
        <dbReference type="ARBA" id="ARBA00022723"/>
    </source>
</evidence>
<dbReference type="InterPro" id="IPR036396">
    <property type="entry name" value="Cyt_P450_sf"/>
</dbReference>